<sequence length="667" mass="77482">MHNASASIEKTLAAKLLGMKAAFSNYNVVRMREALRYLSGPKLELFIKIPFLIHINHPQFPGYVPEPPEACGIYNFKNSGFYKVVLNNKEIPRDILDTETEIKNPCILGFYHIGSLGTFTQSAQSDFDYWVIIDRTCFTEKRYYNLEKKLNHIVKFSRETFDQEVTFFIMDQADIRKDCYAGFERPETMIAPKLFLKEEFYRTFLMIAGKIPLWTILPANIQQGTYDRLVDNLFRQPELTFLLKDFIDLGKVEMPSAKDIYQGIRWHICKSKEDPVKALLKATMILSHTTDDKNSSMLLCDELKQKFAKAGIDDCESDPYKIVFDRVLHYHQAYAHDGLKLIKTAIFLRLCSYPEVRLPEPGSPKRQLIDKYIRTWNILPSHLKKLISYPNWPEKGKQLLDTTLIQRLAGMYEQINITGKALEKDLPPMEQRNMKILNNKVKANLDRESGKIPASSNFLARRVLPFLLITKNSMGTWILSAALSKTVHESVVHKSTAFLGLMGWIMENRLYRRNKTHIRLKTRLKLYESRDQAVSIDALYLVMQPLKPLFDSCFEHNAQWTKILILLIYQDSSCGVTHVELLALNSWGELFLDQLRLDTDRLLNDRYRKIADKINQYTGEGIRLFFFQMADTRDANAVYKIKQFLADRFSMHQPGTPERNRPILDKL</sequence>
<comment type="caution">
    <text evidence="2">The sequence shown here is derived from an EMBL/GenBank/DDBJ whole genome shotgun (WGS) entry which is preliminary data.</text>
</comment>
<dbReference type="PANTHER" id="PTHR38760:SF1">
    <property type="entry name" value="ADENYLATE CYCLASE"/>
    <property type="match status" value="1"/>
</dbReference>
<organism evidence="2 3">
    <name type="scientific">Desulfobacter latus</name>
    <dbReference type="NCBI Taxonomy" id="2292"/>
    <lineage>
        <taxon>Bacteria</taxon>
        <taxon>Pseudomonadati</taxon>
        <taxon>Thermodesulfobacteriota</taxon>
        <taxon>Desulfobacteria</taxon>
        <taxon>Desulfobacterales</taxon>
        <taxon>Desulfobacteraceae</taxon>
        <taxon>Desulfobacter</taxon>
    </lineage>
</organism>
<evidence type="ECO:0000313" key="2">
    <source>
        <dbReference type="EMBL" id="NWH05949.1"/>
    </source>
</evidence>
<dbReference type="Pfam" id="PF01295">
    <property type="entry name" value="Adenylate_cycl"/>
    <property type="match status" value="1"/>
</dbReference>
<evidence type="ECO:0000259" key="1">
    <source>
        <dbReference type="Pfam" id="PF12633"/>
    </source>
</evidence>
<dbReference type="Pfam" id="PF12633">
    <property type="entry name" value="Adenyl_cycl_N"/>
    <property type="match status" value="1"/>
</dbReference>
<dbReference type="EMBL" id="JACADJ010000052">
    <property type="protein sequence ID" value="NWH05949.1"/>
    <property type="molecule type" value="Genomic_DNA"/>
</dbReference>
<dbReference type="Proteomes" id="UP000553343">
    <property type="component" value="Unassembled WGS sequence"/>
</dbReference>
<keyword evidence="3" id="KW-1185">Reference proteome</keyword>
<dbReference type="InterPro" id="IPR024685">
    <property type="entry name" value="Adenylate_cyclase_1_N"/>
</dbReference>
<dbReference type="GO" id="GO:0006171">
    <property type="term" value="P:cAMP biosynthetic process"/>
    <property type="evidence" value="ECO:0007669"/>
    <property type="project" value="InterPro"/>
</dbReference>
<protein>
    <submittedName>
        <fullName evidence="2">Class I adenylate cyclase</fullName>
    </submittedName>
</protein>
<evidence type="ECO:0000313" key="3">
    <source>
        <dbReference type="Proteomes" id="UP000553343"/>
    </source>
</evidence>
<dbReference type="InterPro" id="IPR000274">
    <property type="entry name" value="Adenylate_cyclase_1"/>
</dbReference>
<name>A0A850SXR0_9BACT</name>
<gene>
    <name evidence="2" type="ORF">HXW94_13290</name>
</gene>
<dbReference type="GO" id="GO:0004016">
    <property type="term" value="F:adenylate cyclase activity"/>
    <property type="evidence" value="ECO:0007669"/>
    <property type="project" value="InterPro"/>
</dbReference>
<proteinExistence type="predicted"/>
<dbReference type="PANTHER" id="PTHR38760">
    <property type="entry name" value="ADENYLATE CYCLASE"/>
    <property type="match status" value="1"/>
</dbReference>
<dbReference type="RefSeq" id="WP_178367403.1">
    <property type="nucleotide sequence ID" value="NZ_JACADJ010000052.1"/>
</dbReference>
<dbReference type="AlphaFoldDB" id="A0A850SXR0"/>
<accession>A0A850SXR0</accession>
<feature type="domain" description="Adenylate cyclase class-I N-terminal" evidence="1">
    <location>
        <begin position="19"/>
        <end position="214"/>
    </location>
</feature>
<reference evidence="2 3" key="1">
    <citation type="submission" date="2020-06" db="EMBL/GenBank/DDBJ databases">
        <title>High-quality draft genome of sulfate reducer Desulfobacter latus type strain AcrS2 isolated from marine sediment.</title>
        <authorList>
            <person name="Hoppe M."/>
            <person name="Larsen C.K."/>
            <person name="Marshall I.P.G."/>
            <person name="Schramm A."/>
            <person name="Marietou A.G."/>
        </authorList>
    </citation>
    <scope>NUCLEOTIDE SEQUENCE [LARGE SCALE GENOMIC DNA]</scope>
    <source>
        <strain evidence="2 3">AcRS2</strain>
    </source>
</reference>